<dbReference type="InterPro" id="IPR018082">
    <property type="entry name" value="AmbAllergen"/>
</dbReference>
<keyword evidence="5 8" id="KW-0732">Signal</keyword>
<comment type="cofactor">
    <cofactor evidence="8">
        <name>Ca(2+)</name>
        <dbReference type="ChEBI" id="CHEBI:29108"/>
    </cofactor>
    <text evidence="8">Binds 1 Ca(2+) ion. Required for its activity.</text>
</comment>
<dbReference type="Pfam" id="PF00544">
    <property type="entry name" value="Pectate_lyase_4"/>
    <property type="match status" value="1"/>
</dbReference>
<feature type="signal peptide" evidence="8">
    <location>
        <begin position="1"/>
        <end position="25"/>
    </location>
</feature>
<evidence type="ECO:0000313" key="11">
    <source>
        <dbReference type="Proteomes" id="UP000655225"/>
    </source>
</evidence>
<evidence type="ECO:0000256" key="6">
    <source>
        <dbReference type="ARBA" id="ARBA00022837"/>
    </source>
</evidence>
<name>A0A834YML0_TETSI</name>
<keyword evidence="6 8" id="KW-0106">Calcium</keyword>
<dbReference type="PANTHER" id="PTHR31683:SF74">
    <property type="entry name" value="PECTATE LYASE"/>
    <property type="match status" value="1"/>
</dbReference>
<evidence type="ECO:0000256" key="3">
    <source>
        <dbReference type="ARBA" id="ARBA00012272"/>
    </source>
</evidence>
<evidence type="ECO:0000256" key="1">
    <source>
        <dbReference type="ARBA" id="ARBA00000695"/>
    </source>
</evidence>
<dbReference type="InterPro" id="IPR045032">
    <property type="entry name" value="PEL"/>
</dbReference>
<dbReference type="SUPFAM" id="SSF51126">
    <property type="entry name" value="Pectin lyase-like"/>
    <property type="match status" value="1"/>
</dbReference>
<dbReference type="OrthoDB" id="1637350at2759"/>
<evidence type="ECO:0000259" key="9">
    <source>
        <dbReference type="SMART" id="SM00656"/>
    </source>
</evidence>
<feature type="chain" id="PRO_5033107247" description="Pectate lyase" evidence="8">
    <location>
        <begin position="26"/>
        <end position="386"/>
    </location>
</feature>
<dbReference type="PANTHER" id="PTHR31683">
    <property type="entry name" value="PECTATE LYASE 18-RELATED"/>
    <property type="match status" value="1"/>
</dbReference>
<evidence type="ECO:0000256" key="8">
    <source>
        <dbReference type="RuleBase" id="RU361123"/>
    </source>
</evidence>
<evidence type="ECO:0000256" key="5">
    <source>
        <dbReference type="ARBA" id="ARBA00022729"/>
    </source>
</evidence>
<feature type="domain" description="Pectate lyase" evidence="9">
    <location>
        <begin position="113"/>
        <end position="310"/>
    </location>
</feature>
<dbReference type="InterPro" id="IPR012334">
    <property type="entry name" value="Pectin_lyas_fold"/>
</dbReference>
<evidence type="ECO:0000313" key="10">
    <source>
        <dbReference type="EMBL" id="KAF8389535.1"/>
    </source>
</evidence>
<accession>A0A834YML0</accession>
<evidence type="ECO:0000256" key="7">
    <source>
        <dbReference type="ARBA" id="ARBA00023239"/>
    </source>
</evidence>
<dbReference type="InterPro" id="IPR011050">
    <property type="entry name" value="Pectin_lyase_fold/virulence"/>
</dbReference>
<reference evidence="10 11" key="1">
    <citation type="submission" date="2020-04" db="EMBL/GenBank/DDBJ databases">
        <title>Plant Genome Project.</title>
        <authorList>
            <person name="Zhang R.-G."/>
        </authorList>
    </citation>
    <scope>NUCLEOTIDE SEQUENCE [LARGE SCALE GENOMIC DNA]</scope>
    <source>
        <strain evidence="10">YNK0</strain>
        <tissue evidence="10">Leaf</tissue>
    </source>
</reference>
<dbReference type="SMART" id="SM00656">
    <property type="entry name" value="Amb_all"/>
    <property type="match status" value="1"/>
</dbReference>
<comment type="pathway">
    <text evidence="2 8">Glycan metabolism; pectin degradation; 2-dehydro-3-deoxy-D-gluconate from pectin: step 2/5.</text>
</comment>
<dbReference type="PRINTS" id="PR00807">
    <property type="entry name" value="AMBALLERGEN"/>
</dbReference>
<comment type="similarity">
    <text evidence="8">Belongs to the polysaccharide lyase 1 family.</text>
</comment>
<dbReference type="EMBL" id="JABCRI010000018">
    <property type="protein sequence ID" value="KAF8389535.1"/>
    <property type="molecule type" value="Genomic_DNA"/>
</dbReference>
<proteinExistence type="inferred from homology"/>
<evidence type="ECO:0000256" key="4">
    <source>
        <dbReference type="ARBA" id="ARBA00022723"/>
    </source>
</evidence>
<organism evidence="10 11">
    <name type="scientific">Tetracentron sinense</name>
    <name type="common">Spur-leaf</name>
    <dbReference type="NCBI Taxonomy" id="13715"/>
    <lineage>
        <taxon>Eukaryota</taxon>
        <taxon>Viridiplantae</taxon>
        <taxon>Streptophyta</taxon>
        <taxon>Embryophyta</taxon>
        <taxon>Tracheophyta</taxon>
        <taxon>Spermatophyta</taxon>
        <taxon>Magnoliopsida</taxon>
        <taxon>Trochodendrales</taxon>
        <taxon>Trochodendraceae</taxon>
        <taxon>Tetracentron</taxon>
    </lineage>
</organism>
<sequence>MNIMSSGGVPLAFTLLLALLYVSVGSKTGMNMNMNMNVIDKCWRGNSNWRRNRQQLATCSVGFAGKMTNNIGKGVRQYTVTNPSDNPLNPKPGTLRYGVTNIRGKVWITFQKDMQIKLHKPLIVSSYTTIDGRGADVHIAGGACFLLHKVTNVIIHGLRFHHCQSQAPGPVMGPGSKMMQLGQQDGDAISLVGSSKVWIDHNTLYECQDGLLDVTRGSTEVTVSNNWFRNHDKVMLLGHDDGFVQDKKMKVTVVFNHFGPKCNQRMPRVRHGYAHVANNVYQGWGQYAIGGSMNPSIRSEANLFIAPKSGSKKVTWRQDDIGNGESWNWQSVKDVFMNGAYFRQTGNGGAGPQYNRQQSFPIAGATAVRSLTRSSGALRCSSTSIC</sequence>
<dbReference type="GO" id="GO:0030570">
    <property type="term" value="F:pectate lyase activity"/>
    <property type="evidence" value="ECO:0007669"/>
    <property type="project" value="UniProtKB-EC"/>
</dbReference>
<dbReference type="EC" id="4.2.2.2" evidence="3 8"/>
<gene>
    <name evidence="10" type="ORF">HHK36_024050</name>
</gene>
<protein>
    <recommendedName>
        <fullName evidence="3 8">Pectate lyase</fullName>
        <ecNumber evidence="3 8">4.2.2.2</ecNumber>
    </recommendedName>
</protein>
<dbReference type="Gene3D" id="2.160.20.10">
    <property type="entry name" value="Single-stranded right-handed beta-helix, Pectin lyase-like"/>
    <property type="match status" value="1"/>
</dbReference>
<comment type="caution">
    <text evidence="10">The sequence shown here is derived from an EMBL/GenBank/DDBJ whole genome shotgun (WGS) entry which is preliminary data.</text>
</comment>
<keyword evidence="11" id="KW-1185">Reference proteome</keyword>
<keyword evidence="4 8" id="KW-0479">Metal-binding</keyword>
<dbReference type="InterPro" id="IPR002022">
    <property type="entry name" value="Pec_lyase"/>
</dbReference>
<dbReference type="OMA" id="ISNNWFL"/>
<dbReference type="GO" id="GO:0046872">
    <property type="term" value="F:metal ion binding"/>
    <property type="evidence" value="ECO:0007669"/>
    <property type="project" value="UniProtKB-KW"/>
</dbReference>
<evidence type="ECO:0000256" key="2">
    <source>
        <dbReference type="ARBA" id="ARBA00005220"/>
    </source>
</evidence>
<dbReference type="AlphaFoldDB" id="A0A834YML0"/>
<keyword evidence="7 8" id="KW-0456">Lyase</keyword>
<dbReference type="GO" id="GO:0045490">
    <property type="term" value="P:pectin catabolic process"/>
    <property type="evidence" value="ECO:0007669"/>
    <property type="project" value="UniProtKB-UniPathway"/>
</dbReference>
<dbReference type="Proteomes" id="UP000655225">
    <property type="component" value="Unassembled WGS sequence"/>
</dbReference>
<dbReference type="UniPathway" id="UPA00545">
    <property type="reaction ID" value="UER00824"/>
</dbReference>
<comment type="catalytic activity">
    <reaction evidence="1 8">
        <text>Eliminative cleavage of (1-&gt;4)-alpha-D-galacturonan to give oligosaccharides with 4-deoxy-alpha-D-galact-4-enuronosyl groups at their non-reducing ends.</text>
        <dbReference type="EC" id="4.2.2.2"/>
    </reaction>
</comment>